<accession>A0A160U066</accession>
<dbReference type="InterPro" id="IPR017972">
    <property type="entry name" value="Cyt_P450_CS"/>
</dbReference>
<evidence type="ECO:0000313" key="2">
    <source>
        <dbReference type="EMBL" id="CUS57485.1"/>
    </source>
</evidence>
<gene>
    <name evidence="2" type="ORF">MGWOODY_Hyp1087</name>
</gene>
<dbReference type="GO" id="GO:0004497">
    <property type="term" value="F:monooxygenase activity"/>
    <property type="evidence" value="ECO:0007669"/>
    <property type="project" value="InterPro"/>
</dbReference>
<dbReference type="Gene3D" id="1.10.630.10">
    <property type="entry name" value="Cytochrome P450"/>
    <property type="match status" value="1"/>
</dbReference>
<dbReference type="InterPro" id="IPR036396">
    <property type="entry name" value="Cyt_P450_sf"/>
</dbReference>
<evidence type="ECO:0008006" key="3">
    <source>
        <dbReference type="Google" id="ProtNLM"/>
    </source>
</evidence>
<dbReference type="GO" id="GO:0005506">
    <property type="term" value="F:iron ion binding"/>
    <property type="evidence" value="ECO:0007669"/>
    <property type="project" value="InterPro"/>
</dbReference>
<organism evidence="2">
    <name type="scientific">hydrothermal vent metagenome</name>
    <dbReference type="NCBI Taxonomy" id="652676"/>
    <lineage>
        <taxon>unclassified sequences</taxon>
        <taxon>metagenomes</taxon>
        <taxon>ecological metagenomes</taxon>
    </lineage>
</organism>
<dbReference type="GO" id="GO:0020037">
    <property type="term" value="F:heme binding"/>
    <property type="evidence" value="ECO:0007669"/>
    <property type="project" value="InterPro"/>
</dbReference>
<dbReference type="PROSITE" id="PS00086">
    <property type="entry name" value="CYTOCHROME_P450"/>
    <property type="match status" value="1"/>
</dbReference>
<dbReference type="AlphaFoldDB" id="A0A160U066"/>
<sequence>MIKQATFGHGIHHCMGAGIARNEAAQMINSLLNRYSRLESAGERVRQRGGLLNYGLETCPVNLVV</sequence>
<comment type="similarity">
    <text evidence="1">Belongs to the cytochrome P450 family.</text>
</comment>
<name>A0A160U066_9ZZZZ</name>
<dbReference type="GO" id="GO:0016705">
    <property type="term" value="F:oxidoreductase activity, acting on paired donors, with incorporation or reduction of molecular oxygen"/>
    <property type="evidence" value="ECO:0007669"/>
    <property type="project" value="InterPro"/>
</dbReference>
<evidence type="ECO:0000256" key="1">
    <source>
        <dbReference type="ARBA" id="ARBA00010617"/>
    </source>
</evidence>
<protein>
    <recommendedName>
        <fullName evidence="3">Cytochrome P450 hydroxylase</fullName>
    </recommendedName>
</protein>
<dbReference type="PANTHER" id="PTHR46696">
    <property type="entry name" value="P450, PUTATIVE (EUROFUNG)-RELATED"/>
    <property type="match status" value="1"/>
</dbReference>
<dbReference type="SUPFAM" id="SSF48264">
    <property type="entry name" value="Cytochrome P450"/>
    <property type="match status" value="1"/>
</dbReference>
<proteinExistence type="inferred from homology"/>
<reference evidence="2" key="1">
    <citation type="submission" date="2015-10" db="EMBL/GenBank/DDBJ databases">
        <authorList>
            <person name="Gilbert D.G."/>
        </authorList>
    </citation>
    <scope>NUCLEOTIDE SEQUENCE</scope>
</reference>
<dbReference type="EMBL" id="CZQD01000044">
    <property type="protein sequence ID" value="CUS57485.1"/>
    <property type="molecule type" value="Genomic_DNA"/>
</dbReference>
<dbReference type="PANTHER" id="PTHR46696:SF1">
    <property type="entry name" value="CYTOCHROME P450 YJIB-RELATED"/>
    <property type="match status" value="1"/>
</dbReference>